<name>A0A0D3IDB4_EMIH1</name>
<dbReference type="RefSeq" id="XP_005761678.1">
    <property type="nucleotide sequence ID" value="XM_005761621.1"/>
</dbReference>
<evidence type="ECO:0000313" key="2">
    <source>
        <dbReference type="Proteomes" id="UP000013827"/>
    </source>
</evidence>
<accession>A0A0D3IDB4</accession>
<dbReference type="EnsemblProtists" id="EOD09249">
    <property type="protein sequence ID" value="EOD09249"/>
    <property type="gene ID" value="EMIHUDRAFT_216619"/>
</dbReference>
<dbReference type="AlphaFoldDB" id="A0A0D3IDB4"/>
<keyword evidence="2" id="KW-1185">Reference proteome</keyword>
<dbReference type="GeneID" id="17255345"/>
<dbReference type="Proteomes" id="UP000013827">
    <property type="component" value="Unassembled WGS sequence"/>
</dbReference>
<dbReference type="PANTHER" id="PTHR38733:SF1">
    <property type="entry name" value="TYPE IV METHYL-DIRECTED RESTRICTION ENZYME ECOKMCRBC"/>
    <property type="match status" value="1"/>
</dbReference>
<evidence type="ECO:0008006" key="3">
    <source>
        <dbReference type="Google" id="ProtNLM"/>
    </source>
</evidence>
<reference evidence="2" key="1">
    <citation type="journal article" date="2013" name="Nature">
        <title>Pan genome of the phytoplankton Emiliania underpins its global distribution.</title>
        <authorList>
            <person name="Read B.A."/>
            <person name="Kegel J."/>
            <person name="Klute M.J."/>
            <person name="Kuo A."/>
            <person name="Lefebvre S.C."/>
            <person name="Maumus F."/>
            <person name="Mayer C."/>
            <person name="Miller J."/>
            <person name="Monier A."/>
            <person name="Salamov A."/>
            <person name="Young J."/>
            <person name="Aguilar M."/>
            <person name="Claverie J.M."/>
            <person name="Frickenhaus S."/>
            <person name="Gonzalez K."/>
            <person name="Herman E.K."/>
            <person name="Lin Y.C."/>
            <person name="Napier J."/>
            <person name="Ogata H."/>
            <person name="Sarno A.F."/>
            <person name="Shmutz J."/>
            <person name="Schroeder D."/>
            <person name="de Vargas C."/>
            <person name="Verret F."/>
            <person name="von Dassow P."/>
            <person name="Valentin K."/>
            <person name="Van de Peer Y."/>
            <person name="Wheeler G."/>
            <person name="Dacks J.B."/>
            <person name="Delwiche C.F."/>
            <person name="Dyhrman S.T."/>
            <person name="Glockner G."/>
            <person name="John U."/>
            <person name="Richards T."/>
            <person name="Worden A.Z."/>
            <person name="Zhang X."/>
            <person name="Grigoriev I.V."/>
            <person name="Allen A.E."/>
            <person name="Bidle K."/>
            <person name="Borodovsky M."/>
            <person name="Bowler C."/>
            <person name="Brownlee C."/>
            <person name="Cock J.M."/>
            <person name="Elias M."/>
            <person name="Gladyshev V.N."/>
            <person name="Groth M."/>
            <person name="Guda C."/>
            <person name="Hadaegh A."/>
            <person name="Iglesias-Rodriguez M.D."/>
            <person name="Jenkins J."/>
            <person name="Jones B.M."/>
            <person name="Lawson T."/>
            <person name="Leese F."/>
            <person name="Lindquist E."/>
            <person name="Lobanov A."/>
            <person name="Lomsadze A."/>
            <person name="Malik S.B."/>
            <person name="Marsh M.E."/>
            <person name="Mackinder L."/>
            <person name="Mock T."/>
            <person name="Mueller-Roeber B."/>
            <person name="Pagarete A."/>
            <person name="Parker M."/>
            <person name="Probert I."/>
            <person name="Quesneville H."/>
            <person name="Raines C."/>
            <person name="Rensing S.A."/>
            <person name="Riano-Pachon D.M."/>
            <person name="Richier S."/>
            <person name="Rokitta S."/>
            <person name="Shiraiwa Y."/>
            <person name="Soanes D.M."/>
            <person name="van der Giezen M."/>
            <person name="Wahlund T.M."/>
            <person name="Williams B."/>
            <person name="Wilson W."/>
            <person name="Wolfe G."/>
            <person name="Wurch L.L."/>
        </authorList>
    </citation>
    <scope>NUCLEOTIDE SEQUENCE</scope>
</reference>
<dbReference type="PaxDb" id="2903-EOD09249"/>
<dbReference type="PANTHER" id="PTHR38733">
    <property type="entry name" value="PROTEIN MCRC"/>
    <property type="match status" value="1"/>
</dbReference>
<dbReference type="KEGG" id="ehx:EMIHUDRAFT_216619"/>
<organism evidence="1 2">
    <name type="scientific">Emiliania huxleyi (strain CCMP1516)</name>
    <dbReference type="NCBI Taxonomy" id="280463"/>
    <lineage>
        <taxon>Eukaryota</taxon>
        <taxon>Haptista</taxon>
        <taxon>Haptophyta</taxon>
        <taxon>Prymnesiophyceae</taxon>
        <taxon>Isochrysidales</taxon>
        <taxon>Noelaerhabdaceae</taxon>
        <taxon>Emiliania</taxon>
    </lineage>
</organism>
<sequence>MAAASSVHIPLRASGGPARTAHLGPRCCVHVPPCDQPGCRGHCAEAAVKDVTPEKLEVCFRNADGFVWVSSTRVRPASARSRLHSTDVRGVDVAPIELTFKQKVLLERQQKNLLEQLKRLSQHKDDRRANWDTGTALIIEPYDHSRYDARKAALKTELAVANPSDEQLALASTDAHKVGFTFKTSRWVGRIAVAGAVVDIAPKPHVPLSSLALLELLLITLGGADLPVDANAISGLPRDDPVLLLACAYSLALETALRRTRGAICDYLSVRELCSFIRGRIDVRASLKQPQGLDYPPLVCSYDELTIDTPQNQLLKAAAHRVLELITVHAADRPESAGVLAPIEHRLRKAERMLGGVALRAFTTERELAAVELQAHNPRYRHYQQPLQLSKHILAASSTEACGGQVGVSLLVNMDTVFENFVRSVFSEVMPVKKGGDAVGGERNAVCPLSSEGADCGVDARKVRPDMVSCDTASRAIVGDAKHKRLHVSEQGKLVTKRDDVYQMLSYMSLFDAACGVFVYAACDPPEYAEPLPETSAGLPADATVEVSGRRYPAQPFLRRVVLSGSRRPLVYVCLDLRKSTKQARLQLRHAAEHCKRMAATQCSAHCDTHLSALSDVDFDAFIERGKAAGGCQWCTECSALRRSAHAEAAGGGA</sequence>
<reference evidence="1" key="2">
    <citation type="submission" date="2024-10" db="UniProtKB">
        <authorList>
            <consortium name="EnsemblProtists"/>
        </authorList>
    </citation>
    <scope>IDENTIFICATION</scope>
</reference>
<dbReference type="InterPro" id="IPR019292">
    <property type="entry name" value="McrC"/>
</dbReference>
<dbReference type="Pfam" id="PF10117">
    <property type="entry name" value="McrBC"/>
    <property type="match status" value="1"/>
</dbReference>
<evidence type="ECO:0000313" key="1">
    <source>
        <dbReference type="EnsemblProtists" id="EOD09249"/>
    </source>
</evidence>
<proteinExistence type="predicted"/>
<dbReference type="HOGENOM" id="CLU_419470_0_0_1"/>
<protein>
    <recommendedName>
        <fullName evidence="3">McrBC 5-methylcytosine restriction system component</fullName>
    </recommendedName>
</protein>